<dbReference type="InterPro" id="IPR058192">
    <property type="entry name" value="WHD_ROQ1-like"/>
</dbReference>
<dbReference type="InterPro" id="IPR042197">
    <property type="entry name" value="Apaf_helical"/>
</dbReference>
<dbReference type="Pfam" id="PF00931">
    <property type="entry name" value="NB-ARC"/>
    <property type="match status" value="1"/>
</dbReference>
<dbReference type="InterPro" id="IPR035897">
    <property type="entry name" value="Toll_tir_struct_dom_sf"/>
</dbReference>
<dbReference type="SUPFAM" id="SSF52540">
    <property type="entry name" value="P-loop containing nucleoside triphosphate hydrolases"/>
    <property type="match status" value="1"/>
</dbReference>
<feature type="compositionally biased region" description="Polar residues" evidence="4">
    <location>
        <begin position="104"/>
        <end position="119"/>
    </location>
</feature>
<keyword evidence="5" id="KW-0472">Membrane</keyword>
<dbReference type="Gene3D" id="3.40.50.300">
    <property type="entry name" value="P-loop containing nucleotide triphosphate hydrolases"/>
    <property type="match status" value="1"/>
</dbReference>
<proteinExistence type="predicted"/>
<dbReference type="Pfam" id="PF23282">
    <property type="entry name" value="WHD_ROQ1"/>
    <property type="match status" value="1"/>
</dbReference>
<feature type="region of interest" description="Disordered" evidence="4">
    <location>
        <begin position="33"/>
        <end position="60"/>
    </location>
</feature>
<evidence type="ECO:0000256" key="2">
    <source>
        <dbReference type="ARBA" id="ARBA00022737"/>
    </source>
</evidence>
<evidence type="ECO:0000256" key="5">
    <source>
        <dbReference type="SAM" id="Phobius"/>
    </source>
</evidence>
<dbReference type="InterPro" id="IPR032675">
    <property type="entry name" value="LRR_dom_sf"/>
</dbReference>
<dbReference type="Proteomes" id="UP001154282">
    <property type="component" value="Unassembled WGS sequence"/>
</dbReference>
<gene>
    <name evidence="7" type="ORF">LITE_LOCUS21541</name>
</gene>
<dbReference type="PANTHER" id="PTHR11017">
    <property type="entry name" value="LEUCINE-RICH REPEAT-CONTAINING PROTEIN"/>
    <property type="match status" value="1"/>
</dbReference>
<dbReference type="InterPro" id="IPR000157">
    <property type="entry name" value="TIR_dom"/>
</dbReference>
<keyword evidence="5" id="KW-1133">Transmembrane helix</keyword>
<dbReference type="PROSITE" id="PS50104">
    <property type="entry name" value="TIR"/>
    <property type="match status" value="1"/>
</dbReference>
<dbReference type="PRINTS" id="PR00364">
    <property type="entry name" value="DISEASERSIST"/>
</dbReference>
<keyword evidence="3" id="KW-0520">NAD</keyword>
<dbReference type="InterPro" id="IPR027417">
    <property type="entry name" value="P-loop_NTPase"/>
</dbReference>
<dbReference type="Gene3D" id="1.10.8.430">
    <property type="entry name" value="Helical domain of apoptotic protease-activating factors"/>
    <property type="match status" value="1"/>
</dbReference>
<protein>
    <recommendedName>
        <fullName evidence="6">TIR domain-containing protein</fullName>
    </recommendedName>
</protein>
<feature type="compositionally biased region" description="Low complexity" evidence="4">
    <location>
        <begin position="74"/>
        <end position="103"/>
    </location>
</feature>
<dbReference type="SUPFAM" id="SSF52058">
    <property type="entry name" value="L domain-like"/>
    <property type="match status" value="2"/>
</dbReference>
<dbReference type="PANTHER" id="PTHR11017:SF570">
    <property type="entry name" value="DISEASE RESISTANCE PROTEIN (TIR-NBS CLASS)-RELATED"/>
    <property type="match status" value="1"/>
</dbReference>
<keyword evidence="2" id="KW-0677">Repeat</keyword>
<dbReference type="FunFam" id="3.40.50.10140:FF:000007">
    <property type="entry name" value="Disease resistance protein (TIR-NBS-LRR class)"/>
    <property type="match status" value="1"/>
</dbReference>
<dbReference type="SUPFAM" id="SSF52047">
    <property type="entry name" value="RNI-like"/>
    <property type="match status" value="1"/>
</dbReference>
<dbReference type="SMART" id="SM00255">
    <property type="entry name" value="TIR"/>
    <property type="match status" value="1"/>
</dbReference>
<evidence type="ECO:0000313" key="7">
    <source>
        <dbReference type="EMBL" id="CAI0428186.1"/>
    </source>
</evidence>
<dbReference type="Gene3D" id="3.40.50.10140">
    <property type="entry name" value="Toll/interleukin-1 receptor homology (TIR) domain"/>
    <property type="match status" value="1"/>
</dbReference>
<keyword evidence="8" id="KW-1185">Reference proteome</keyword>
<dbReference type="EMBL" id="CAMGYJ010000006">
    <property type="protein sequence ID" value="CAI0428186.1"/>
    <property type="molecule type" value="Genomic_DNA"/>
</dbReference>
<dbReference type="GO" id="GO:0043531">
    <property type="term" value="F:ADP binding"/>
    <property type="evidence" value="ECO:0007669"/>
    <property type="project" value="InterPro"/>
</dbReference>
<dbReference type="InterPro" id="IPR002182">
    <property type="entry name" value="NB-ARC"/>
</dbReference>
<dbReference type="GO" id="GO:0007165">
    <property type="term" value="P:signal transduction"/>
    <property type="evidence" value="ECO:0007669"/>
    <property type="project" value="InterPro"/>
</dbReference>
<dbReference type="GO" id="GO:0006952">
    <property type="term" value="P:defense response"/>
    <property type="evidence" value="ECO:0007669"/>
    <property type="project" value="InterPro"/>
</dbReference>
<feature type="domain" description="TIR" evidence="6">
    <location>
        <begin position="128"/>
        <end position="293"/>
    </location>
</feature>
<dbReference type="Pfam" id="PF01582">
    <property type="entry name" value="TIR"/>
    <property type="match status" value="1"/>
</dbReference>
<accession>A0AAV0L4C1</accession>
<feature type="transmembrane region" description="Helical" evidence="5">
    <location>
        <begin position="7"/>
        <end position="26"/>
    </location>
</feature>
<evidence type="ECO:0000256" key="4">
    <source>
        <dbReference type="SAM" id="MobiDB-lite"/>
    </source>
</evidence>
<reference evidence="7" key="1">
    <citation type="submission" date="2022-08" db="EMBL/GenBank/DDBJ databases">
        <authorList>
            <person name="Gutierrez-Valencia J."/>
        </authorList>
    </citation>
    <scope>NUCLEOTIDE SEQUENCE</scope>
</reference>
<name>A0AAV0L4C1_9ROSI</name>
<feature type="region of interest" description="Disordered" evidence="4">
    <location>
        <begin position="74"/>
        <end position="119"/>
    </location>
</feature>
<dbReference type="InterPro" id="IPR044974">
    <property type="entry name" value="Disease_R_plants"/>
</dbReference>
<evidence type="ECO:0000313" key="8">
    <source>
        <dbReference type="Proteomes" id="UP001154282"/>
    </source>
</evidence>
<dbReference type="Gene3D" id="3.80.10.10">
    <property type="entry name" value="Ribonuclease Inhibitor"/>
    <property type="match status" value="3"/>
</dbReference>
<dbReference type="SUPFAM" id="SSF52200">
    <property type="entry name" value="Toll/Interleukin receptor TIR domain"/>
    <property type="match status" value="1"/>
</dbReference>
<sequence>MSYYIRGAATVTALVLPLILLYKLLWSVRRSSCSNDETNNTNCSTSSRTTTQQQPDSTSSDVVTISLVLSSDHSVDSSSSSSPSLHPSAVFGTNNNTNRTGTTQHSDNSPSATTIADSSDSPVLLPSVEYDVFLSFRGPDTRYQITDILFRALVRLKIHTFKDDDELRTGEEIWPSLVNSIGHSKIYVPIFSKSYAHSRWCLKELAEIVENLKGDDKRRIILPIFYMVDPRDVRHQTGPFENAFREHAKQNFDPETIQKWKAALATVAELKGWHVKDNGEYVTLILAFMVLTICQEPQPFSIFRQGKYADLVTDSIWSHLRRSYYTVETGELVAIDGHVEEVVKRLSLESKDATMVGLHGIGGIGKTTLAKAVYNKILPRFDRCSFVGNIRQIQQQNDGILKIQEKIIEDAMRKKESVDDVSKGRRIIADKVSRFKILIVLDDIDEKFRFDEILGNPRRFVSGSRFIVTSRNYKLLSTLSEHRCKLYEVQALSPTHSLQLFSKHAFKKNSPQPGYDILSNNIVSTTGGLPLTLEVVGSLLYLEEKSIWEAKLKQLRGVPEKDVIERLKISYDALEYEAKEIFLDIACLYIGEEKELPCYMWSDCKFDPTININLLIQRSMVKIGDDSRFQMHDQLRDMGREIVRRESIEYPWTRSRIWTEETAQELLQQGTEQVKAIEVTLPGRERSLELTSECFVNLSRLRYFNASAQRIKLSGDFNNLLPNLKWLRMKFLEEDDDPLINLHMKNLVILDLGASNDWGGWTHLKTANKLKILNLSSCWKMSKLPELPQSGSLEVLDLSSFNTLNRSLDISKLRNLLVLRLDLACIKKIVGGTIGRVMKGLRELKVSSCKCENLGKVLADVGELQYLQILGAVASSIGELQYFPTTSLKELATSCPITNLSALLELEKLEFISCKFGFEIPPAASATTFDHDDNNKLVLRWWKISKLKSLRLEFASRMWCIANPDDCRLPSALTDLHIRSCTKLEWVPNLENLENLTELIFKRCPMPREIQGLHGLRSLQTLQISEVGNLRHLDDLININDPLQQHPLADLELYRCFALERLPIYSQLKELHTLIINECPLLIQIPSLCYLLSSSKKFKRLIIHDCPRLASLSLMAAGTQQLSDNDDDDDGNRDQATSSATTESSSLYILSISGCTSLLQEGSRLVEVPHLSNFPRLRTLSLQDMRIDLVVTLRGLECLEELVYLDLGNVQPLVERLPSLPKLGKLQKLKIRDMPNLREIEGIANLESLKSLKVRGCTSLGKLPYLGQLSQLREVDVRGCTNLTAHLSDLISNLPGGVRIYH</sequence>
<keyword evidence="5" id="KW-0812">Transmembrane</keyword>
<feature type="region of interest" description="Disordered" evidence="4">
    <location>
        <begin position="1121"/>
        <end position="1140"/>
    </location>
</feature>
<comment type="caution">
    <text evidence="7">The sequence shown here is derived from an EMBL/GenBank/DDBJ whole genome shotgun (WGS) entry which is preliminary data.</text>
</comment>
<keyword evidence="1" id="KW-0433">Leucine-rich repeat</keyword>
<evidence type="ECO:0000256" key="1">
    <source>
        <dbReference type="ARBA" id="ARBA00022614"/>
    </source>
</evidence>
<evidence type="ECO:0000259" key="6">
    <source>
        <dbReference type="PROSITE" id="PS50104"/>
    </source>
</evidence>
<evidence type="ECO:0000256" key="3">
    <source>
        <dbReference type="ARBA" id="ARBA00023027"/>
    </source>
</evidence>
<organism evidence="7 8">
    <name type="scientific">Linum tenue</name>
    <dbReference type="NCBI Taxonomy" id="586396"/>
    <lineage>
        <taxon>Eukaryota</taxon>
        <taxon>Viridiplantae</taxon>
        <taxon>Streptophyta</taxon>
        <taxon>Embryophyta</taxon>
        <taxon>Tracheophyta</taxon>
        <taxon>Spermatophyta</taxon>
        <taxon>Magnoliopsida</taxon>
        <taxon>eudicotyledons</taxon>
        <taxon>Gunneridae</taxon>
        <taxon>Pentapetalae</taxon>
        <taxon>rosids</taxon>
        <taxon>fabids</taxon>
        <taxon>Malpighiales</taxon>
        <taxon>Linaceae</taxon>
        <taxon>Linum</taxon>
    </lineage>
</organism>